<sequence length="40" mass="4811">MMNDIITKIETFLAYSDEKLAELEKENQRLKEDNQYTETD</sequence>
<dbReference type="Proteomes" id="UP000254559">
    <property type="component" value="Unassembled WGS sequence"/>
</dbReference>
<reference evidence="6 7" key="1">
    <citation type="submission" date="2018-06" db="EMBL/GenBank/DDBJ databases">
        <authorList>
            <consortium name="Pathogen Informatics"/>
            <person name="Doyle S."/>
        </authorList>
    </citation>
    <scope>NUCLEOTIDE SEQUENCE [LARGE SCALE GENOMIC DNA]</scope>
    <source>
        <strain evidence="3 7">NCTC11564</strain>
        <strain evidence="2 6">NCTC6179</strain>
    </source>
</reference>
<organism evidence="3 7">
    <name type="scientific">Streptococcus dysgalactiae subsp. equisimilis</name>
    <name type="common">Streptococcus equisimilis</name>
    <dbReference type="NCBI Taxonomy" id="119602"/>
    <lineage>
        <taxon>Bacteria</taxon>
        <taxon>Bacillati</taxon>
        <taxon>Bacillota</taxon>
        <taxon>Bacilli</taxon>
        <taxon>Lactobacillales</taxon>
        <taxon>Streptococcaceae</taxon>
        <taxon>Streptococcus</taxon>
    </lineage>
</organism>
<evidence type="ECO:0000313" key="8">
    <source>
        <dbReference type="Proteomes" id="UP000339049"/>
    </source>
</evidence>
<keyword evidence="1" id="KW-0175">Coiled coil</keyword>
<evidence type="ECO:0000313" key="2">
    <source>
        <dbReference type="EMBL" id="SQF65924.1"/>
    </source>
</evidence>
<evidence type="ECO:0000313" key="3">
    <source>
        <dbReference type="EMBL" id="SUN65268.1"/>
    </source>
</evidence>
<dbReference type="EMBL" id="CABEIY010000006">
    <property type="protein sequence ID" value="VTT23138.1"/>
    <property type="molecule type" value="Genomic_DNA"/>
</dbReference>
<evidence type="ECO:0000256" key="1">
    <source>
        <dbReference type="SAM" id="Coils"/>
    </source>
</evidence>
<dbReference type="InterPro" id="IPR049819">
    <property type="entry name" value="SP_0009-like"/>
</dbReference>
<evidence type="ECO:0000313" key="7">
    <source>
        <dbReference type="Proteomes" id="UP000254559"/>
    </source>
</evidence>
<dbReference type="Proteomes" id="UP000249571">
    <property type="component" value="Chromosome 1"/>
</dbReference>
<reference evidence="4 8" key="2">
    <citation type="submission" date="2019-05" db="EMBL/GenBank/DDBJ databases">
        <authorList>
            <consortium name="Pathogen Informatics"/>
        </authorList>
    </citation>
    <scope>NUCLEOTIDE SEQUENCE [LARGE SCALE GENOMIC DNA]</scope>
    <source>
        <strain evidence="4 8">NCTC11557</strain>
    </source>
</reference>
<evidence type="ECO:0000313" key="4">
    <source>
        <dbReference type="EMBL" id="VTT23138.1"/>
    </source>
</evidence>
<accession>A0A9X8T509</accession>
<dbReference type="EMBL" id="CP125360">
    <property type="protein sequence ID" value="WHM79194.1"/>
    <property type="molecule type" value="Genomic_DNA"/>
</dbReference>
<name>A0A9X8T509_STREQ</name>
<reference evidence="5" key="3">
    <citation type="submission" date="2023-04" db="EMBL/GenBank/DDBJ databases">
        <title>Complete genomes of S. dygalactiae subsp equisimilis isolates causing bacteremia in cancer patients.</title>
        <authorList>
            <person name="Anand S."/>
            <person name="Arias J."/>
            <person name="Delafuente J."/>
            <person name="Elgamal H."/>
            <person name="Prevost T."/>
            <person name="Liu X."/>
            <person name="Kalia A."/>
        </authorList>
    </citation>
    <scope>NUCLEOTIDE SEQUENCE</scope>
    <source>
        <strain evidence="5">UT_120444</strain>
    </source>
</reference>
<dbReference type="AlphaFoldDB" id="A0A9X8T509"/>
<proteinExistence type="predicted"/>
<dbReference type="EMBL" id="UHFO01000001">
    <property type="protein sequence ID" value="SUN65268.1"/>
    <property type="molecule type" value="Genomic_DNA"/>
</dbReference>
<gene>
    <name evidence="4" type="ORF">NCTC11557_00536</name>
    <name evidence="3" type="ORF">NCTC11564_02309</name>
    <name evidence="2" type="ORF">NCTC6179_00012</name>
    <name evidence="5" type="ORF">OPT59_00055</name>
</gene>
<dbReference type="EMBL" id="LS483361">
    <property type="protein sequence ID" value="SQF65924.1"/>
    <property type="molecule type" value="Genomic_DNA"/>
</dbReference>
<dbReference type="GeneID" id="83691486"/>
<protein>
    <submittedName>
        <fullName evidence="3">Extracellular protein</fullName>
    </submittedName>
    <submittedName>
        <fullName evidence="5">SP_0009 family protein</fullName>
    </submittedName>
</protein>
<evidence type="ECO:0000313" key="6">
    <source>
        <dbReference type="Proteomes" id="UP000249571"/>
    </source>
</evidence>
<dbReference type="Proteomes" id="UP000339049">
    <property type="component" value="Unassembled WGS sequence"/>
</dbReference>
<evidence type="ECO:0000313" key="5">
    <source>
        <dbReference type="EMBL" id="WHM79194.1"/>
    </source>
</evidence>
<dbReference type="Proteomes" id="UP001237475">
    <property type="component" value="Chromosome"/>
</dbReference>
<dbReference type="NCBIfam" id="NF040896">
    <property type="entry name" value="SP_0009_fam"/>
    <property type="match status" value="1"/>
</dbReference>
<feature type="coiled-coil region" evidence="1">
    <location>
        <begin position="13"/>
        <end position="40"/>
    </location>
</feature>
<dbReference type="RefSeq" id="WP_003054478.1">
    <property type="nucleotide sequence ID" value="NZ_AP023393.1"/>
</dbReference>